<protein>
    <recommendedName>
        <fullName evidence="12">Signal peptide peptidase</fullName>
    </recommendedName>
</protein>
<feature type="transmembrane region" description="Helical" evidence="9">
    <location>
        <begin position="232"/>
        <end position="253"/>
    </location>
</feature>
<evidence type="ECO:0000313" key="11">
    <source>
        <dbReference type="Proteomes" id="UP001305779"/>
    </source>
</evidence>
<evidence type="ECO:0000256" key="9">
    <source>
        <dbReference type="SAM" id="Phobius"/>
    </source>
</evidence>
<reference evidence="10 11" key="1">
    <citation type="journal article" date="2023" name="G3 (Bethesda)">
        <title>A chromosome-level genome assembly of Zasmidium syzygii isolated from banana leaves.</title>
        <authorList>
            <person name="van Westerhoven A.C."/>
            <person name="Mehrabi R."/>
            <person name="Talebi R."/>
            <person name="Steentjes M.B.F."/>
            <person name="Corcolon B."/>
            <person name="Chong P.A."/>
            <person name="Kema G.H.J."/>
            <person name="Seidl M.F."/>
        </authorList>
    </citation>
    <scope>NUCLEOTIDE SEQUENCE [LARGE SCALE GENOMIC DNA]</scope>
    <source>
        <strain evidence="10 11">P124</strain>
    </source>
</reference>
<dbReference type="Pfam" id="PF04258">
    <property type="entry name" value="Peptidase_A22B"/>
    <property type="match status" value="1"/>
</dbReference>
<comment type="caution">
    <text evidence="10">The sequence shown here is derived from an EMBL/GenBank/DDBJ whole genome shotgun (WGS) entry which is preliminary data.</text>
</comment>
<feature type="transmembrane region" description="Helical" evidence="9">
    <location>
        <begin position="448"/>
        <end position="466"/>
    </location>
</feature>
<feature type="transmembrane region" description="Helical" evidence="9">
    <location>
        <begin position="88"/>
        <end position="106"/>
    </location>
</feature>
<comment type="subcellular location">
    <subcellularLocation>
        <location evidence="1">Endoplasmic reticulum membrane</location>
        <topology evidence="1">Multi-pass membrane protein</topology>
    </subcellularLocation>
</comment>
<keyword evidence="7 9" id="KW-0472">Membrane</keyword>
<feature type="compositionally biased region" description="Polar residues" evidence="8">
    <location>
        <begin position="602"/>
        <end position="612"/>
    </location>
</feature>
<evidence type="ECO:0008006" key="12">
    <source>
        <dbReference type="Google" id="ProtNLM"/>
    </source>
</evidence>
<keyword evidence="6 9" id="KW-1133">Transmembrane helix</keyword>
<evidence type="ECO:0000256" key="2">
    <source>
        <dbReference type="ARBA" id="ARBA00006859"/>
    </source>
</evidence>
<dbReference type="PANTHER" id="PTHR12174:SF23">
    <property type="entry name" value="MINOR HISTOCOMPATIBILITY ANTIGEN H13"/>
    <property type="match status" value="1"/>
</dbReference>
<comment type="similarity">
    <text evidence="2">Belongs to the peptidase A22B family.</text>
</comment>
<dbReference type="InterPro" id="IPR007369">
    <property type="entry name" value="Peptidase_A22B_SPP"/>
</dbReference>
<dbReference type="PANTHER" id="PTHR12174">
    <property type="entry name" value="SIGNAL PEPTIDE PEPTIDASE"/>
    <property type="match status" value="1"/>
</dbReference>
<feature type="region of interest" description="Disordered" evidence="8">
    <location>
        <begin position="566"/>
        <end position="629"/>
    </location>
</feature>
<dbReference type="Proteomes" id="UP001305779">
    <property type="component" value="Unassembled WGS sequence"/>
</dbReference>
<feature type="region of interest" description="Disordered" evidence="8">
    <location>
        <begin position="50"/>
        <end position="81"/>
    </location>
</feature>
<keyword evidence="5" id="KW-0256">Endoplasmic reticulum</keyword>
<accession>A0ABR0F3F5</accession>
<feature type="region of interest" description="Disordered" evidence="8">
    <location>
        <begin position="515"/>
        <end position="551"/>
    </location>
</feature>
<evidence type="ECO:0000256" key="6">
    <source>
        <dbReference type="ARBA" id="ARBA00022989"/>
    </source>
</evidence>
<evidence type="ECO:0000256" key="5">
    <source>
        <dbReference type="ARBA" id="ARBA00022824"/>
    </source>
</evidence>
<feature type="transmembrane region" description="Helical" evidence="9">
    <location>
        <begin position="27"/>
        <end position="47"/>
    </location>
</feature>
<feature type="compositionally biased region" description="Polar residues" evidence="8">
    <location>
        <begin position="571"/>
        <end position="580"/>
    </location>
</feature>
<feature type="transmembrane region" description="Helical" evidence="9">
    <location>
        <begin position="274"/>
        <end position="294"/>
    </location>
</feature>
<feature type="transmembrane region" description="Helical" evidence="9">
    <location>
        <begin position="420"/>
        <end position="442"/>
    </location>
</feature>
<feature type="transmembrane region" description="Helical" evidence="9">
    <location>
        <begin position="339"/>
        <end position="359"/>
    </location>
</feature>
<proteinExistence type="inferred from homology"/>
<dbReference type="InterPro" id="IPR006639">
    <property type="entry name" value="Preselin/SPP"/>
</dbReference>
<gene>
    <name evidence="10" type="ORF">PRZ48_001862</name>
</gene>
<evidence type="ECO:0000256" key="8">
    <source>
        <dbReference type="SAM" id="MobiDB-lite"/>
    </source>
</evidence>
<dbReference type="EMBL" id="JAXOVC010000001">
    <property type="protein sequence ID" value="KAK4508124.1"/>
    <property type="molecule type" value="Genomic_DNA"/>
</dbReference>
<evidence type="ECO:0000313" key="10">
    <source>
        <dbReference type="EMBL" id="KAK4508124.1"/>
    </source>
</evidence>
<keyword evidence="4" id="KW-0378">Hydrolase</keyword>
<evidence type="ECO:0000256" key="4">
    <source>
        <dbReference type="ARBA" id="ARBA00022801"/>
    </source>
</evidence>
<name>A0ABR0F3F5_ZASCE</name>
<evidence type="ECO:0000256" key="7">
    <source>
        <dbReference type="ARBA" id="ARBA00023136"/>
    </source>
</evidence>
<feature type="compositionally biased region" description="Basic and acidic residues" evidence="8">
    <location>
        <begin position="515"/>
        <end position="549"/>
    </location>
</feature>
<feature type="compositionally biased region" description="Basic and acidic residues" evidence="8">
    <location>
        <begin position="581"/>
        <end position="592"/>
    </location>
</feature>
<sequence length="629" mass="69005">MASTGGLSEALQTAAEYLEQNRKFTPMYLHLLVSALFPIYAGAHASLSRPTSAAKPTKESKDDADEDDDEDEEEEVEQKMEGLSNRDAIVFPLTAGVVLATLYFLIKKFGADPINLVLGVYFSLIGTYSVGKIINDAWTTIESFVSPTYYVDQGKLWKINNNERKATALDSSGKSDVQRVCPLAGPLGRLPLPEPLLNLAWSVRDLTKQKFKVKGYLKDHFDFSTVLTRHNAISSVLGAAAISYSIFVGKPWWLTNLQGFAVSYGALQLMSPTTFVTGSLILTGLFFYDIWAVFFTPLMVTVAKNLDVPIKLVFPRPDEPGAPGQPPVKTFSMLGLGDIVLPGLMIALALRFDLHSFYLRKQKTKTKSTDDGKEEIESAPYVAVTSHWGDKFWTRSAASSSSPLRAALPEFLTTSFPKPYFIATMVGYVFGMLTTLVVMTVFNHAQPALLYLVPGVLISLWGTGLVRGELKQMLDFTEALTLEPAEVGDGKKTDKEAEDDRSLLQWLRDELFGTEKKSEEAKTQDGKKGDDPVDDARNGDKKETEKEAKASVADDGVVINFTVTHHKSKGASASTQIETPSSEKDGKAHDTTESISEDAVVVSSTDLDVSNDSESRKRHATRGKGYSEK</sequence>
<feature type="transmembrane region" description="Helical" evidence="9">
    <location>
        <begin position="113"/>
        <end position="134"/>
    </location>
</feature>
<organism evidence="10 11">
    <name type="scientific">Zasmidium cellare</name>
    <name type="common">Wine cellar mold</name>
    <name type="synonym">Racodium cellare</name>
    <dbReference type="NCBI Taxonomy" id="395010"/>
    <lineage>
        <taxon>Eukaryota</taxon>
        <taxon>Fungi</taxon>
        <taxon>Dikarya</taxon>
        <taxon>Ascomycota</taxon>
        <taxon>Pezizomycotina</taxon>
        <taxon>Dothideomycetes</taxon>
        <taxon>Dothideomycetidae</taxon>
        <taxon>Mycosphaerellales</taxon>
        <taxon>Mycosphaerellaceae</taxon>
        <taxon>Zasmidium</taxon>
    </lineage>
</organism>
<evidence type="ECO:0000256" key="1">
    <source>
        <dbReference type="ARBA" id="ARBA00004477"/>
    </source>
</evidence>
<keyword evidence="3 9" id="KW-0812">Transmembrane</keyword>
<keyword evidence="11" id="KW-1185">Reference proteome</keyword>
<feature type="compositionally biased region" description="Acidic residues" evidence="8">
    <location>
        <begin position="62"/>
        <end position="76"/>
    </location>
</feature>
<dbReference type="SMART" id="SM00730">
    <property type="entry name" value="PSN"/>
    <property type="match status" value="1"/>
</dbReference>
<evidence type="ECO:0000256" key="3">
    <source>
        <dbReference type="ARBA" id="ARBA00022692"/>
    </source>
</evidence>